<evidence type="ECO:0008006" key="4">
    <source>
        <dbReference type="Google" id="ProtNLM"/>
    </source>
</evidence>
<protein>
    <recommendedName>
        <fullName evidence="4">Secreted protein</fullName>
    </recommendedName>
</protein>
<proteinExistence type="predicted"/>
<dbReference type="AlphaFoldDB" id="A0AAV5JXN9"/>
<evidence type="ECO:0000313" key="2">
    <source>
        <dbReference type="EMBL" id="GKV17146.1"/>
    </source>
</evidence>
<sequence>MAYFFFSFSSFFLTRFCSSSRCSPKFPPLQAAGTNFEKIGEKAWNFSSFLVQEPDLEPRNLSPLLEKPDLPCSASSPPAALALWGRIGLVFLVRNSHESPFSCLNCPGFMLIALISSNFYKTREFSLQLAAGLLPPAMSGFCSCKLWKRNRGRGNHGK</sequence>
<feature type="chain" id="PRO_5043450535" description="Secreted protein" evidence="1">
    <location>
        <begin position="20"/>
        <end position="158"/>
    </location>
</feature>
<dbReference type="Proteomes" id="UP001054252">
    <property type="component" value="Unassembled WGS sequence"/>
</dbReference>
<organism evidence="2 3">
    <name type="scientific">Rubroshorea leprosula</name>
    <dbReference type="NCBI Taxonomy" id="152421"/>
    <lineage>
        <taxon>Eukaryota</taxon>
        <taxon>Viridiplantae</taxon>
        <taxon>Streptophyta</taxon>
        <taxon>Embryophyta</taxon>
        <taxon>Tracheophyta</taxon>
        <taxon>Spermatophyta</taxon>
        <taxon>Magnoliopsida</taxon>
        <taxon>eudicotyledons</taxon>
        <taxon>Gunneridae</taxon>
        <taxon>Pentapetalae</taxon>
        <taxon>rosids</taxon>
        <taxon>malvids</taxon>
        <taxon>Malvales</taxon>
        <taxon>Dipterocarpaceae</taxon>
        <taxon>Rubroshorea</taxon>
    </lineage>
</organism>
<comment type="caution">
    <text evidence="2">The sequence shown here is derived from an EMBL/GenBank/DDBJ whole genome shotgun (WGS) entry which is preliminary data.</text>
</comment>
<keyword evidence="1" id="KW-0732">Signal</keyword>
<name>A0AAV5JXN9_9ROSI</name>
<evidence type="ECO:0000256" key="1">
    <source>
        <dbReference type="SAM" id="SignalP"/>
    </source>
</evidence>
<feature type="signal peptide" evidence="1">
    <location>
        <begin position="1"/>
        <end position="19"/>
    </location>
</feature>
<reference evidence="2 3" key="1">
    <citation type="journal article" date="2021" name="Commun. Biol.">
        <title>The genome of Shorea leprosula (Dipterocarpaceae) highlights the ecological relevance of drought in aseasonal tropical rainforests.</title>
        <authorList>
            <person name="Ng K.K.S."/>
            <person name="Kobayashi M.J."/>
            <person name="Fawcett J.A."/>
            <person name="Hatakeyama M."/>
            <person name="Paape T."/>
            <person name="Ng C.H."/>
            <person name="Ang C.C."/>
            <person name="Tnah L.H."/>
            <person name="Lee C.T."/>
            <person name="Nishiyama T."/>
            <person name="Sese J."/>
            <person name="O'Brien M.J."/>
            <person name="Copetti D."/>
            <person name="Mohd Noor M.I."/>
            <person name="Ong R.C."/>
            <person name="Putra M."/>
            <person name="Sireger I.Z."/>
            <person name="Indrioko S."/>
            <person name="Kosugi Y."/>
            <person name="Izuno A."/>
            <person name="Isagi Y."/>
            <person name="Lee S.L."/>
            <person name="Shimizu K.K."/>
        </authorList>
    </citation>
    <scope>NUCLEOTIDE SEQUENCE [LARGE SCALE GENOMIC DNA]</scope>
    <source>
        <strain evidence="2">214</strain>
    </source>
</reference>
<accession>A0AAV5JXN9</accession>
<keyword evidence="3" id="KW-1185">Reference proteome</keyword>
<evidence type="ECO:0000313" key="3">
    <source>
        <dbReference type="Proteomes" id="UP001054252"/>
    </source>
</evidence>
<dbReference type="EMBL" id="BPVZ01000047">
    <property type="protein sequence ID" value="GKV17146.1"/>
    <property type="molecule type" value="Genomic_DNA"/>
</dbReference>
<gene>
    <name evidence="2" type="ORF">SLEP1_g27686</name>
</gene>